<name>A0A9X9JSL0_9CAUD</name>
<evidence type="ECO:0000313" key="1">
    <source>
        <dbReference type="EMBL" id="UYD72363.1"/>
    </source>
</evidence>
<accession>A0A9X9JSL0</accession>
<evidence type="ECO:0000313" key="2">
    <source>
        <dbReference type="Proteomes" id="UP001163359"/>
    </source>
</evidence>
<protein>
    <submittedName>
        <fullName evidence="1">Uncharacterized protein</fullName>
    </submittedName>
</protein>
<dbReference type="Proteomes" id="UP001163359">
    <property type="component" value="Segment"/>
</dbReference>
<reference evidence="1" key="1">
    <citation type="submission" date="2022-08" db="EMBL/GenBank/DDBJ databases">
        <authorList>
            <person name="Rathor N."/>
            <person name="Chaudhry R."/>
        </authorList>
    </citation>
    <scope>NUCLEOTIDE SEQUENCE</scope>
</reference>
<sequence>MDVSIKVVSANAGLSEEAFGAAIKNAVQYVNADLIDVAAILGSKPLVNVATSIKSPLSFATAGVFNVQSNAGIIILSGTLGFVQTTPVGGYALFTSGTNLYITVRESADVLNSKVIGAIDPAKPFYVAMSYDNLTWVITFNRSDIIFNDTQCFVTCFNI</sequence>
<gene>
    <name evidence="1" type="ORF">AIIMSE5_003</name>
</gene>
<proteinExistence type="predicted"/>
<keyword evidence="2" id="KW-1185">Reference proteome</keyword>
<organism evidence="1 2">
    <name type="scientific">Acinetobacter phage AIIMS-AbE5-RC</name>
    <dbReference type="NCBI Taxonomy" id="2981552"/>
    <lineage>
        <taxon>Viruses</taxon>
        <taxon>Duplodnaviria</taxon>
        <taxon>Heunggongvirae</taxon>
        <taxon>Uroviricota</taxon>
        <taxon>Caudoviricetes</taxon>
        <taxon>Autographivirales</taxon>
        <taxon>Autoscriptoviridae</taxon>
        <taxon>Beijerinckvirinae</taxon>
        <taxon>Friunavirus</taxon>
        <taxon>Friunavirus AIIMSAbE5RC</taxon>
    </lineage>
</organism>
<dbReference type="EMBL" id="OP291336">
    <property type="protein sequence ID" value="UYD72363.1"/>
    <property type="molecule type" value="Genomic_DNA"/>
</dbReference>